<feature type="compositionally biased region" description="Low complexity" evidence="1">
    <location>
        <begin position="87"/>
        <end position="103"/>
    </location>
</feature>
<keyword evidence="3" id="KW-1185">Reference proteome</keyword>
<dbReference type="RefSeq" id="WP_163735118.1">
    <property type="nucleotide sequence ID" value="NZ_AP022610.1"/>
</dbReference>
<dbReference type="AlphaFoldDB" id="A0A7I7XDE0"/>
<proteinExistence type="predicted"/>
<dbReference type="KEGG" id="mmag:MMAD_16800"/>
<sequence length="114" mass="11635">MVDTPPDIGPQVRAIVRKLLTILGPLLESGAALIPGADAPRGRCQQTWCPACAVAAVAAGEQHPLVMIIAEHGATLLAVLQSASHPAEAPSAPAAGPVAPPQSRYQPIPVTIQD</sequence>
<dbReference type="EMBL" id="AP022610">
    <property type="protein sequence ID" value="BBZ27385.1"/>
    <property type="molecule type" value="Genomic_DNA"/>
</dbReference>
<dbReference type="Proteomes" id="UP000466517">
    <property type="component" value="Chromosome"/>
</dbReference>
<evidence type="ECO:0000313" key="3">
    <source>
        <dbReference type="Proteomes" id="UP000466517"/>
    </source>
</evidence>
<evidence type="ECO:0000256" key="1">
    <source>
        <dbReference type="SAM" id="MobiDB-lite"/>
    </source>
</evidence>
<protein>
    <submittedName>
        <fullName evidence="2">Uncharacterized protein</fullName>
    </submittedName>
</protein>
<evidence type="ECO:0000313" key="2">
    <source>
        <dbReference type="EMBL" id="BBZ27385.1"/>
    </source>
</evidence>
<organism evidence="2 3">
    <name type="scientific">Mycolicibacterium madagascariense</name>
    <dbReference type="NCBI Taxonomy" id="212765"/>
    <lineage>
        <taxon>Bacteria</taxon>
        <taxon>Bacillati</taxon>
        <taxon>Actinomycetota</taxon>
        <taxon>Actinomycetes</taxon>
        <taxon>Mycobacteriales</taxon>
        <taxon>Mycobacteriaceae</taxon>
        <taxon>Mycolicibacterium</taxon>
    </lineage>
</organism>
<reference evidence="2 3" key="1">
    <citation type="journal article" date="2019" name="Emerg. Microbes Infect.">
        <title>Comprehensive subspecies identification of 175 nontuberculous mycobacteria species based on 7547 genomic profiles.</title>
        <authorList>
            <person name="Matsumoto Y."/>
            <person name="Kinjo T."/>
            <person name="Motooka D."/>
            <person name="Nabeya D."/>
            <person name="Jung N."/>
            <person name="Uechi K."/>
            <person name="Horii T."/>
            <person name="Iida T."/>
            <person name="Fujita J."/>
            <person name="Nakamura S."/>
        </authorList>
    </citation>
    <scope>NUCLEOTIDE SEQUENCE [LARGE SCALE GENOMIC DNA]</scope>
    <source>
        <strain evidence="2 3">JCM 13574</strain>
    </source>
</reference>
<accession>A0A7I7XDE0</accession>
<gene>
    <name evidence="2" type="ORF">MMAD_16800</name>
</gene>
<feature type="region of interest" description="Disordered" evidence="1">
    <location>
        <begin position="87"/>
        <end position="114"/>
    </location>
</feature>
<name>A0A7I7XDE0_9MYCO</name>